<keyword evidence="3 6" id="KW-0489">Methyltransferase</keyword>
<accession>A0ABX8B574</accession>
<dbReference type="Pfam" id="PF06325">
    <property type="entry name" value="PrmA"/>
    <property type="match status" value="1"/>
</dbReference>
<name>A0ABX8B574_9BACT</name>
<evidence type="ECO:0000313" key="7">
    <source>
        <dbReference type="EMBL" id="QUV94736.1"/>
    </source>
</evidence>
<dbReference type="RefSeq" id="WP_211423007.1">
    <property type="nucleotide sequence ID" value="NZ_CP072642.1"/>
</dbReference>
<organism evidence="7 8">
    <name type="scientific">Chloracidobacterium sp. N</name>
    <dbReference type="NCBI Taxonomy" id="2821540"/>
    <lineage>
        <taxon>Bacteria</taxon>
        <taxon>Pseudomonadati</taxon>
        <taxon>Acidobacteriota</taxon>
        <taxon>Terriglobia</taxon>
        <taxon>Terriglobales</taxon>
        <taxon>Acidobacteriaceae</taxon>
        <taxon>Chloracidobacterium</taxon>
        <taxon>Chloracidobacterium aggregatum</taxon>
    </lineage>
</organism>
<dbReference type="GO" id="GO:0008168">
    <property type="term" value="F:methyltransferase activity"/>
    <property type="evidence" value="ECO:0007669"/>
    <property type="project" value="UniProtKB-KW"/>
</dbReference>
<dbReference type="Gene3D" id="3.40.50.150">
    <property type="entry name" value="Vaccinia Virus protein VP39"/>
    <property type="match status" value="1"/>
</dbReference>
<comment type="catalytic activity">
    <reaction evidence="6">
        <text>L-lysyl-[protein] + 3 S-adenosyl-L-methionine = N(6),N(6),N(6)-trimethyl-L-lysyl-[protein] + 3 S-adenosyl-L-homocysteine + 3 H(+)</text>
        <dbReference type="Rhea" id="RHEA:54192"/>
        <dbReference type="Rhea" id="RHEA-COMP:9752"/>
        <dbReference type="Rhea" id="RHEA-COMP:13826"/>
        <dbReference type="ChEBI" id="CHEBI:15378"/>
        <dbReference type="ChEBI" id="CHEBI:29969"/>
        <dbReference type="ChEBI" id="CHEBI:57856"/>
        <dbReference type="ChEBI" id="CHEBI:59789"/>
        <dbReference type="ChEBI" id="CHEBI:61961"/>
    </reaction>
</comment>
<comment type="similarity">
    <text evidence="1 6">Belongs to the methyltransferase superfamily. PrmA family.</text>
</comment>
<proteinExistence type="inferred from homology"/>
<feature type="binding site" evidence="6">
    <location>
        <position position="163"/>
    </location>
    <ligand>
        <name>S-adenosyl-L-methionine</name>
        <dbReference type="ChEBI" id="CHEBI:59789"/>
    </ligand>
</feature>
<keyword evidence="8" id="KW-1185">Reference proteome</keyword>
<keyword evidence="7" id="KW-0689">Ribosomal protein</keyword>
<dbReference type="EMBL" id="CP072642">
    <property type="protein sequence ID" value="QUV94736.1"/>
    <property type="molecule type" value="Genomic_DNA"/>
</dbReference>
<evidence type="ECO:0000256" key="6">
    <source>
        <dbReference type="HAMAP-Rule" id="MF_00735"/>
    </source>
</evidence>
<dbReference type="PANTHER" id="PTHR43648">
    <property type="entry name" value="ELECTRON TRANSFER FLAVOPROTEIN BETA SUBUNIT LYSINE METHYLTRANSFERASE"/>
    <property type="match status" value="1"/>
</dbReference>
<evidence type="ECO:0000256" key="5">
    <source>
        <dbReference type="ARBA" id="ARBA00022691"/>
    </source>
</evidence>
<dbReference type="InterPro" id="IPR004498">
    <property type="entry name" value="Ribosomal_PrmA_MeTrfase"/>
</dbReference>
<comment type="subcellular location">
    <subcellularLocation>
        <location evidence="6">Cytoplasm</location>
    </subcellularLocation>
</comment>
<dbReference type="CDD" id="cd02440">
    <property type="entry name" value="AdoMet_MTases"/>
    <property type="match status" value="1"/>
</dbReference>
<dbReference type="GO" id="GO:0032259">
    <property type="term" value="P:methylation"/>
    <property type="evidence" value="ECO:0007669"/>
    <property type="project" value="UniProtKB-KW"/>
</dbReference>
<keyword evidence="7" id="KW-0687">Ribonucleoprotein</keyword>
<evidence type="ECO:0000256" key="4">
    <source>
        <dbReference type="ARBA" id="ARBA00022679"/>
    </source>
</evidence>
<keyword evidence="4 6" id="KW-0808">Transferase</keyword>
<feature type="binding site" evidence="6">
    <location>
        <position position="186"/>
    </location>
    <ligand>
        <name>S-adenosyl-L-methionine</name>
        <dbReference type="ChEBI" id="CHEBI:59789"/>
    </ligand>
</feature>
<reference evidence="7 8" key="1">
    <citation type="submission" date="2021-03" db="EMBL/GenBank/DDBJ databases">
        <title>Genomic and phenotypic characterization of Chloracidobacterium isolates provides evidence for multiple species.</title>
        <authorList>
            <person name="Saini M.K."/>
            <person name="Costas A.M.G."/>
            <person name="Tank M."/>
            <person name="Bryant D.A."/>
        </authorList>
    </citation>
    <scope>NUCLEOTIDE SEQUENCE [LARGE SCALE GENOMIC DNA]</scope>
    <source>
        <strain evidence="7 8">N</strain>
    </source>
</reference>
<dbReference type="PANTHER" id="PTHR43648:SF1">
    <property type="entry name" value="ELECTRON TRANSFER FLAVOPROTEIN BETA SUBUNIT LYSINE METHYLTRANSFERASE"/>
    <property type="match status" value="1"/>
</dbReference>
<sequence length="299" mass="32032">MDFHIVHVTVPAHTAEAIGETFWQAGAQGLETVAETDTSTTLRAYFPEAPAAENLLAALEHTLAAFDDHEGHLRDFAIERRPHEDWLVKWKADWRVQPVGQRWLIVPPWQRAEAAANPEWQGRLPLVIEPGMAFGTGTHATTRACLTLLEQLPTTPERLLDVGTGTGILAIAAAKRFPDAVCSACDTDPDAVAIAAVNAQDNGVGGRLQTHVGSVTAYPDGYFDLVLANLTAEVITALASDLARVLRPQGHLIAAGILSERQAGVAAALTAAGLDLRQTQTDGEWWAALAQRRPGDTPA</sequence>
<dbReference type="EC" id="2.1.1.-" evidence="6"/>
<dbReference type="HAMAP" id="MF_00735">
    <property type="entry name" value="Methyltr_PrmA"/>
    <property type="match status" value="1"/>
</dbReference>
<protein>
    <recommendedName>
        <fullName evidence="6">Ribosomal protein L11 methyltransferase</fullName>
        <shortName evidence="6">L11 Mtase</shortName>
        <ecNumber evidence="6">2.1.1.-</ecNumber>
    </recommendedName>
</protein>
<evidence type="ECO:0000256" key="3">
    <source>
        <dbReference type="ARBA" id="ARBA00022603"/>
    </source>
</evidence>
<evidence type="ECO:0000313" key="8">
    <source>
        <dbReference type="Proteomes" id="UP000677668"/>
    </source>
</evidence>
<keyword evidence="2 6" id="KW-0963">Cytoplasm</keyword>
<gene>
    <name evidence="6" type="primary">prmA</name>
    <name evidence="7" type="ORF">J8C05_04625</name>
</gene>
<dbReference type="SUPFAM" id="SSF53335">
    <property type="entry name" value="S-adenosyl-L-methionine-dependent methyltransferases"/>
    <property type="match status" value="1"/>
</dbReference>
<evidence type="ECO:0000256" key="1">
    <source>
        <dbReference type="ARBA" id="ARBA00009741"/>
    </source>
</evidence>
<feature type="binding site" evidence="6">
    <location>
        <position position="229"/>
    </location>
    <ligand>
        <name>S-adenosyl-L-methionine</name>
        <dbReference type="ChEBI" id="CHEBI:59789"/>
    </ligand>
</feature>
<keyword evidence="5 6" id="KW-0949">S-adenosyl-L-methionine</keyword>
<evidence type="ECO:0000256" key="2">
    <source>
        <dbReference type="ARBA" id="ARBA00022490"/>
    </source>
</evidence>
<dbReference type="PIRSF" id="PIRSF000401">
    <property type="entry name" value="RPL11_MTase"/>
    <property type="match status" value="1"/>
</dbReference>
<dbReference type="Proteomes" id="UP000677668">
    <property type="component" value="Chromosome 1"/>
</dbReference>
<dbReference type="GO" id="GO:0005840">
    <property type="term" value="C:ribosome"/>
    <property type="evidence" value="ECO:0007669"/>
    <property type="project" value="UniProtKB-KW"/>
</dbReference>
<dbReference type="InterPro" id="IPR050078">
    <property type="entry name" value="Ribosomal_L11_MeTrfase_PrmA"/>
</dbReference>
<feature type="binding site" evidence="6">
    <location>
        <position position="142"/>
    </location>
    <ligand>
        <name>S-adenosyl-L-methionine</name>
        <dbReference type="ChEBI" id="CHEBI:59789"/>
    </ligand>
</feature>
<dbReference type="InterPro" id="IPR029063">
    <property type="entry name" value="SAM-dependent_MTases_sf"/>
</dbReference>
<comment type="function">
    <text evidence="6">Methylates ribosomal protein L11.</text>
</comment>